<sequence>MDSLFSATTRNIATCCVSKAFNPRLSEVVRPRCVQGGDRACRFSCISSYLGIYRTTRLSSSISPSLRTLQVVLPSLRRRLRCVSSSSVSFASDGGNGGLGGNSGGGGRGGDGGLGGEYGNKFVSGSAEEISSLLPSVIILDVGGMTCGGCAASVKRILENQPQVSSASVNLTTETAVIWPVPEVKDSPHRVKQLGETLASHLTRCGFASSLRESGRDNIFMVFERKMEEKRNRLRESGRNLVFSWALCAVCLLGHISHFFGAKASWIHTCHTTQFHLSLCLFTLLGPGRQLIIDGMKSLVKGAPNMNTLVGLGALSSFSVSSLAALMPKLGWKAFFEEPVMLIAFVLLGRNLEQRAKIRAASDMTGLLSILPSKARLVVDGGTELSSTVEIPCSSLSVGDEVIVLPGDRIPADGIVKSGRSIVDESSFTGEPLPVTKLPGSQVAAGTINLNGTLTVEVHRQGGDSAMGDIIRLVEEAQSREAPVQRLADKVSGHFTYGVMVLSAATFIFWSQFGSRILPTAFHHGSSVSLALQLSCSVLVVACPCALGLATPTAMLVGTSLGATKGLLLRGGNILEQFSMADTVVFDKTGTLTVGKPVVTKVFATSRYERNVDSQTNPHGNYSENEILKFAAAVESNTVHPVGKAIVEAARAVNGHSLKVVEGTFVEEPGSGAVATVQNRIVSIGTLDWVQRQGVTVDDFQETDDLEAQSVVYVGIDNILAGCIYYEDGIREDARHVVDTLSRQGINTYMLSGDKRSNAEYIASLVGIPKEKCVNLHMFRSIMLYRIIGYAYSRFIITIELHSCRRFHSNMEVVSHKVLKSHYCTWKEGNQIHVEDVEACRTLSIAGFHLEWLLQAVSELLSRSKDKFFQMLGEVDRVASDIEVKSYKIQDSFYFVWFERGYFHIEDVDFRKILKVSKLQLEWFVEAITSLVKKLEWKIKASSSKIPSFKLCPSLRDIKARLEDLFNINININPLYADKAVIKWDDDEHSRATHITGFGGRLSVKNLPFNLCRKDVFKAIGEYFEGLEEIGLDILNLIDCSKARIKVRKNLCGKMSSKQLVRKNLCGFLPATSEIKNIQRGGFLLNFGDIELIEAPQLNAVVLVEEILLDLSSVDRSLNLQQVLMKAFQLWQISYIEYSLNSAFEEHHAAAFLLEVSTMSNRSLFYRGKYVGYA</sequence>
<keyword evidence="9 10" id="KW-0472">Membrane</keyword>
<evidence type="ECO:0000313" key="12">
    <source>
        <dbReference type="EMBL" id="KAA0045288.1"/>
    </source>
</evidence>
<evidence type="ECO:0000256" key="2">
    <source>
        <dbReference type="ARBA" id="ARBA00006024"/>
    </source>
</evidence>
<dbReference type="OrthoDB" id="432719at2759"/>
<dbReference type="Proteomes" id="UP000321393">
    <property type="component" value="Unassembled WGS sequence"/>
</dbReference>
<evidence type="ECO:0000256" key="7">
    <source>
        <dbReference type="ARBA" id="ARBA00022967"/>
    </source>
</evidence>
<dbReference type="FunFam" id="2.70.150.10:FF:000002">
    <property type="entry name" value="Copper-transporting ATPase 1, putative"/>
    <property type="match status" value="1"/>
</dbReference>
<dbReference type="Pfam" id="PF00122">
    <property type="entry name" value="E1-E2_ATPase"/>
    <property type="match status" value="1"/>
</dbReference>
<keyword evidence="6 10" id="KW-0067">ATP-binding</keyword>
<gene>
    <name evidence="12" type="ORF">E6C27_scaffold316G00460</name>
</gene>
<keyword evidence="5 10" id="KW-0547">Nucleotide-binding</keyword>
<dbReference type="Pfam" id="PF00702">
    <property type="entry name" value="Hydrolase"/>
    <property type="match status" value="1"/>
</dbReference>
<evidence type="ECO:0000256" key="9">
    <source>
        <dbReference type="ARBA" id="ARBA00023136"/>
    </source>
</evidence>
<evidence type="ECO:0000313" key="13">
    <source>
        <dbReference type="Proteomes" id="UP000321393"/>
    </source>
</evidence>
<proteinExistence type="inferred from homology"/>
<dbReference type="SUPFAM" id="SSF81665">
    <property type="entry name" value="Calcium ATPase, transmembrane domain M"/>
    <property type="match status" value="1"/>
</dbReference>
<dbReference type="NCBIfam" id="TIGR01525">
    <property type="entry name" value="ATPase-IB_hvy"/>
    <property type="match status" value="1"/>
</dbReference>
<dbReference type="SUPFAM" id="SSF81653">
    <property type="entry name" value="Calcium ATPase, transduction domain A"/>
    <property type="match status" value="1"/>
</dbReference>
<dbReference type="Gene3D" id="3.30.70.100">
    <property type="match status" value="1"/>
</dbReference>
<dbReference type="InterPro" id="IPR027256">
    <property type="entry name" value="P-typ_ATPase_IB"/>
</dbReference>
<dbReference type="CDD" id="cd00371">
    <property type="entry name" value="HMA"/>
    <property type="match status" value="1"/>
</dbReference>
<evidence type="ECO:0000256" key="1">
    <source>
        <dbReference type="ARBA" id="ARBA00004141"/>
    </source>
</evidence>
<keyword evidence="8" id="KW-1133">Transmembrane helix</keyword>
<dbReference type="InterPro" id="IPR018303">
    <property type="entry name" value="ATPase_P-typ_P_site"/>
</dbReference>
<dbReference type="Gene3D" id="3.40.50.1000">
    <property type="entry name" value="HAD superfamily/HAD-like"/>
    <property type="match status" value="1"/>
</dbReference>
<dbReference type="InterPro" id="IPR001757">
    <property type="entry name" value="P_typ_ATPase"/>
</dbReference>
<dbReference type="FunFam" id="3.40.1110.10:FF:000071">
    <property type="entry name" value="Copper-transporting ATPase PAA1 chloroplastic"/>
    <property type="match status" value="1"/>
</dbReference>
<comment type="caution">
    <text evidence="12">The sequence shown here is derived from an EMBL/GenBank/DDBJ whole genome shotgun (WGS) entry which is preliminary data.</text>
</comment>
<keyword evidence="3" id="KW-0812">Transmembrane</keyword>
<dbReference type="EMBL" id="SSTE01014625">
    <property type="protein sequence ID" value="KAA0045288.1"/>
    <property type="molecule type" value="Genomic_DNA"/>
</dbReference>
<dbReference type="InterPro" id="IPR006121">
    <property type="entry name" value="HMA_dom"/>
</dbReference>
<accession>A0A5A7TQZ7</accession>
<dbReference type="InterPro" id="IPR036412">
    <property type="entry name" value="HAD-like_sf"/>
</dbReference>
<dbReference type="AlphaFoldDB" id="A0A5A7TQZ7"/>
<dbReference type="GO" id="GO:0005524">
    <property type="term" value="F:ATP binding"/>
    <property type="evidence" value="ECO:0007669"/>
    <property type="project" value="UniProtKB-UniRule"/>
</dbReference>
<dbReference type="SUPFAM" id="SSF55008">
    <property type="entry name" value="HMA, heavy metal-associated domain"/>
    <property type="match status" value="1"/>
</dbReference>
<dbReference type="InterPro" id="IPR036163">
    <property type="entry name" value="HMA_dom_sf"/>
</dbReference>
<name>A0A5A7TQZ7_CUCMM</name>
<dbReference type="GO" id="GO:0055070">
    <property type="term" value="P:copper ion homeostasis"/>
    <property type="evidence" value="ECO:0007669"/>
    <property type="project" value="TreeGrafter"/>
</dbReference>
<dbReference type="InterPro" id="IPR023299">
    <property type="entry name" value="ATPase_P-typ_cyto_dom_N"/>
</dbReference>
<dbReference type="Gene3D" id="2.70.150.10">
    <property type="entry name" value="Calcium-transporting ATPase, cytoplasmic transduction domain A"/>
    <property type="match status" value="1"/>
</dbReference>
<evidence type="ECO:0000256" key="5">
    <source>
        <dbReference type="ARBA" id="ARBA00022741"/>
    </source>
</evidence>
<dbReference type="InterPro" id="IPR023298">
    <property type="entry name" value="ATPase_P-typ_TM_dom_sf"/>
</dbReference>
<dbReference type="GO" id="GO:0043682">
    <property type="term" value="F:P-type divalent copper transporter activity"/>
    <property type="evidence" value="ECO:0007669"/>
    <property type="project" value="TreeGrafter"/>
</dbReference>
<protein>
    <submittedName>
        <fullName evidence="12">Copper-transporting ATPase PAA1</fullName>
    </submittedName>
</protein>
<dbReference type="Gene3D" id="3.40.1110.10">
    <property type="entry name" value="Calcium-transporting ATPase, cytoplasmic domain N"/>
    <property type="match status" value="1"/>
</dbReference>
<dbReference type="NCBIfam" id="TIGR01494">
    <property type="entry name" value="ATPase_P-type"/>
    <property type="match status" value="1"/>
</dbReference>
<dbReference type="PRINTS" id="PR00119">
    <property type="entry name" value="CATATPASE"/>
</dbReference>
<evidence type="ECO:0000256" key="8">
    <source>
        <dbReference type="ARBA" id="ARBA00022989"/>
    </source>
</evidence>
<dbReference type="PROSITE" id="PS00154">
    <property type="entry name" value="ATPASE_E1_E2"/>
    <property type="match status" value="1"/>
</dbReference>
<dbReference type="InterPro" id="IPR059000">
    <property type="entry name" value="ATPase_P-type_domA"/>
</dbReference>
<evidence type="ECO:0000256" key="4">
    <source>
        <dbReference type="ARBA" id="ARBA00022723"/>
    </source>
</evidence>
<dbReference type="InterPro" id="IPR017969">
    <property type="entry name" value="Heavy-metal-associated_CS"/>
</dbReference>
<dbReference type="PROSITE" id="PS01047">
    <property type="entry name" value="HMA_1"/>
    <property type="match status" value="1"/>
</dbReference>
<dbReference type="Pfam" id="PF00403">
    <property type="entry name" value="HMA"/>
    <property type="match status" value="1"/>
</dbReference>
<comment type="similarity">
    <text evidence="2 10">Belongs to the cation transport ATPase (P-type) (TC 3.A.3) family. Type IB subfamily.</text>
</comment>
<feature type="domain" description="HMA" evidence="11">
    <location>
        <begin position="136"/>
        <end position="203"/>
    </location>
</feature>
<dbReference type="PANTHER" id="PTHR43520">
    <property type="entry name" value="ATP7, ISOFORM B"/>
    <property type="match status" value="1"/>
</dbReference>
<comment type="subcellular location">
    <subcellularLocation>
        <location evidence="1">Membrane</location>
        <topology evidence="1">Multi-pass membrane protein</topology>
    </subcellularLocation>
</comment>
<evidence type="ECO:0000259" key="11">
    <source>
        <dbReference type="PROSITE" id="PS50846"/>
    </source>
</evidence>
<evidence type="ECO:0000256" key="10">
    <source>
        <dbReference type="RuleBase" id="RU362081"/>
    </source>
</evidence>
<organism evidence="12 13">
    <name type="scientific">Cucumis melo var. makuwa</name>
    <name type="common">Oriental melon</name>
    <dbReference type="NCBI Taxonomy" id="1194695"/>
    <lineage>
        <taxon>Eukaryota</taxon>
        <taxon>Viridiplantae</taxon>
        <taxon>Streptophyta</taxon>
        <taxon>Embryophyta</taxon>
        <taxon>Tracheophyta</taxon>
        <taxon>Spermatophyta</taxon>
        <taxon>Magnoliopsida</taxon>
        <taxon>eudicotyledons</taxon>
        <taxon>Gunneridae</taxon>
        <taxon>Pentapetalae</taxon>
        <taxon>rosids</taxon>
        <taxon>fabids</taxon>
        <taxon>Cucurbitales</taxon>
        <taxon>Cucurbitaceae</taxon>
        <taxon>Benincaseae</taxon>
        <taxon>Cucumis</taxon>
    </lineage>
</organism>
<dbReference type="GO" id="GO:0016887">
    <property type="term" value="F:ATP hydrolysis activity"/>
    <property type="evidence" value="ECO:0007669"/>
    <property type="project" value="InterPro"/>
</dbReference>
<dbReference type="CDD" id="cd02079">
    <property type="entry name" value="P-type_ATPase_HM"/>
    <property type="match status" value="1"/>
</dbReference>
<evidence type="ECO:0000256" key="3">
    <source>
        <dbReference type="ARBA" id="ARBA00022692"/>
    </source>
</evidence>
<keyword evidence="4 10" id="KW-0479">Metal-binding</keyword>
<evidence type="ECO:0000256" key="6">
    <source>
        <dbReference type="ARBA" id="ARBA00022840"/>
    </source>
</evidence>
<dbReference type="GO" id="GO:0016020">
    <property type="term" value="C:membrane"/>
    <property type="evidence" value="ECO:0007669"/>
    <property type="project" value="UniProtKB-SubCell"/>
</dbReference>
<dbReference type="PANTHER" id="PTHR43520:SF22">
    <property type="entry name" value="COPPER-TRANSPORTING ATPASE PAA1, CHLOROPLASTIC"/>
    <property type="match status" value="1"/>
</dbReference>
<dbReference type="GO" id="GO:0005507">
    <property type="term" value="F:copper ion binding"/>
    <property type="evidence" value="ECO:0007669"/>
    <property type="project" value="TreeGrafter"/>
</dbReference>
<dbReference type="PROSITE" id="PS50846">
    <property type="entry name" value="HMA_2"/>
    <property type="match status" value="1"/>
</dbReference>
<dbReference type="SUPFAM" id="SSF56784">
    <property type="entry name" value="HAD-like"/>
    <property type="match status" value="1"/>
</dbReference>
<reference evidence="12 13" key="1">
    <citation type="submission" date="2019-08" db="EMBL/GenBank/DDBJ databases">
        <title>Draft genome sequences of two oriental melons (Cucumis melo L. var makuwa).</title>
        <authorList>
            <person name="Kwon S.-Y."/>
        </authorList>
    </citation>
    <scope>NUCLEOTIDE SEQUENCE [LARGE SCALE GENOMIC DNA]</scope>
    <source>
        <strain evidence="13">cv. SW 3</strain>
        <tissue evidence="12">Leaf</tissue>
    </source>
</reference>
<dbReference type="InterPro" id="IPR023214">
    <property type="entry name" value="HAD_sf"/>
</dbReference>
<dbReference type="InterPro" id="IPR008250">
    <property type="entry name" value="ATPase_P-typ_transduc_dom_A_sf"/>
</dbReference>
<keyword evidence="7" id="KW-1278">Translocase</keyword>
<dbReference type="FunFam" id="3.30.70.100:FF:000047">
    <property type="entry name" value="Copper-transporting ATPase PAA1, chloroplastic"/>
    <property type="match status" value="1"/>
</dbReference>